<reference evidence="3" key="1">
    <citation type="journal article" date="2019" name="Int. J. Syst. Evol. Microbiol.">
        <title>The Global Catalogue of Microorganisms (GCM) 10K type strain sequencing project: providing services to taxonomists for standard genome sequencing and annotation.</title>
        <authorList>
            <consortium name="The Broad Institute Genomics Platform"/>
            <consortium name="The Broad Institute Genome Sequencing Center for Infectious Disease"/>
            <person name="Wu L."/>
            <person name="Ma J."/>
        </authorList>
    </citation>
    <scope>NUCLEOTIDE SEQUENCE [LARGE SCALE GENOMIC DNA]</scope>
    <source>
        <strain evidence="3">JCM 13250</strain>
    </source>
</reference>
<dbReference type="RefSeq" id="WP_344136531.1">
    <property type="nucleotide sequence ID" value="NZ_BAAALT010000183.1"/>
</dbReference>
<evidence type="ECO:0000313" key="3">
    <source>
        <dbReference type="Proteomes" id="UP001500218"/>
    </source>
</evidence>
<feature type="transmembrane region" description="Helical" evidence="1">
    <location>
        <begin position="41"/>
        <end position="63"/>
    </location>
</feature>
<keyword evidence="1" id="KW-0472">Membrane</keyword>
<evidence type="ECO:0000313" key="2">
    <source>
        <dbReference type="EMBL" id="GAA1821833.1"/>
    </source>
</evidence>
<feature type="transmembrane region" description="Helical" evidence="1">
    <location>
        <begin position="12"/>
        <end position="35"/>
    </location>
</feature>
<evidence type="ECO:0000256" key="1">
    <source>
        <dbReference type="SAM" id="Phobius"/>
    </source>
</evidence>
<dbReference type="EMBL" id="BAAALT010000183">
    <property type="protein sequence ID" value="GAA1821833.1"/>
    <property type="molecule type" value="Genomic_DNA"/>
</dbReference>
<accession>A0ABP4YKP9</accession>
<comment type="caution">
    <text evidence="2">The sequence shown here is derived from an EMBL/GenBank/DDBJ whole genome shotgun (WGS) entry which is preliminary data.</text>
</comment>
<keyword evidence="1" id="KW-0812">Transmembrane</keyword>
<proteinExistence type="predicted"/>
<sequence length="78" mass="7888">MARKVTVGGVLDVFFLGLAVLALLAFAIALGTWTWQSDLNIAIKIAVSIVLFFVGLMPLGAAVDIATGGGDSSGPGPD</sequence>
<gene>
    <name evidence="2" type="ORF">GCM10009682_47620</name>
</gene>
<protein>
    <submittedName>
        <fullName evidence="2">Uncharacterized protein</fullName>
    </submittedName>
</protein>
<organism evidence="2 3">
    <name type="scientific">Luedemannella flava</name>
    <dbReference type="NCBI Taxonomy" id="349316"/>
    <lineage>
        <taxon>Bacteria</taxon>
        <taxon>Bacillati</taxon>
        <taxon>Actinomycetota</taxon>
        <taxon>Actinomycetes</taxon>
        <taxon>Micromonosporales</taxon>
        <taxon>Micromonosporaceae</taxon>
        <taxon>Luedemannella</taxon>
    </lineage>
</organism>
<keyword evidence="1" id="KW-1133">Transmembrane helix</keyword>
<name>A0ABP4YKP9_9ACTN</name>
<keyword evidence="3" id="KW-1185">Reference proteome</keyword>
<dbReference type="Proteomes" id="UP001500218">
    <property type="component" value="Unassembled WGS sequence"/>
</dbReference>